<dbReference type="RefSeq" id="WP_318597958.1">
    <property type="nucleotide sequence ID" value="NZ_JAWSTH010000037.1"/>
</dbReference>
<evidence type="ECO:0000256" key="7">
    <source>
        <dbReference type="ARBA" id="ARBA00023186"/>
    </source>
</evidence>
<evidence type="ECO:0000256" key="2">
    <source>
        <dbReference type="ARBA" id="ARBA00005464"/>
    </source>
</evidence>
<dbReference type="NCBIfam" id="TIGR00115">
    <property type="entry name" value="tig"/>
    <property type="match status" value="1"/>
</dbReference>
<dbReference type="Pfam" id="PF00254">
    <property type="entry name" value="FKBP_C"/>
    <property type="match status" value="1"/>
</dbReference>
<dbReference type="HAMAP" id="MF_00303">
    <property type="entry name" value="Trigger_factor_Tig"/>
    <property type="match status" value="1"/>
</dbReference>
<proteinExistence type="inferred from homology"/>
<name>A0ABU4HQM7_9ACTN</name>
<comment type="subcellular location">
    <subcellularLocation>
        <location evidence="11">Cytoplasm</location>
    </subcellularLocation>
    <text evidence="11">About half TF is bound to the ribosome near the polypeptide exit tunnel while the other half is free in the cytoplasm.</text>
</comment>
<dbReference type="InterPro" id="IPR046357">
    <property type="entry name" value="PPIase_dom_sf"/>
</dbReference>
<dbReference type="InterPro" id="IPR037041">
    <property type="entry name" value="Trigger_fac_C_sf"/>
</dbReference>
<keyword evidence="5 11" id="KW-0132">Cell division</keyword>
<reference evidence="18" key="1">
    <citation type="submission" date="2023-07" db="EMBL/GenBank/DDBJ databases">
        <title>Conexibacter stalactiti sp. nov., isolated from stalactites in a lava cave and emended description of the genus Conexibacter.</title>
        <authorList>
            <person name="Lee S.D."/>
        </authorList>
    </citation>
    <scope>NUCLEOTIDE SEQUENCE [LARGE SCALE GENOMIC DNA]</scope>
    <source>
        <strain evidence="18">KCTC 39840</strain>
    </source>
</reference>
<dbReference type="PANTHER" id="PTHR30560">
    <property type="entry name" value="TRIGGER FACTOR CHAPERONE AND PEPTIDYL-PROLYL CIS/TRANS ISOMERASE"/>
    <property type="match status" value="1"/>
</dbReference>
<dbReference type="InterPro" id="IPR036611">
    <property type="entry name" value="Trigger_fac_ribosome-bd_sf"/>
</dbReference>
<feature type="domain" description="PPIase FKBP-type" evidence="16">
    <location>
        <begin position="167"/>
        <end position="252"/>
    </location>
</feature>
<keyword evidence="18" id="KW-1185">Reference proteome</keyword>
<dbReference type="Proteomes" id="UP001284601">
    <property type="component" value="Unassembled WGS sequence"/>
</dbReference>
<comment type="domain">
    <text evidence="11">Consists of 3 domains; the N-terminus binds the ribosome, the middle domain has PPIase activity, while the C-terminus has intrinsic chaperone activity on its own.</text>
</comment>
<evidence type="ECO:0000256" key="10">
    <source>
        <dbReference type="ARBA" id="ARBA00029986"/>
    </source>
</evidence>
<accession>A0ABU4HQM7</accession>
<evidence type="ECO:0000256" key="14">
    <source>
        <dbReference type="SAM" id="Coils"/>
    </source>
</evidence>
<evidence type="ECO:0000256" key="8">
    <source>
        <dbReference type="ARBA" id="ARBA00023235"/>
    </source>
</evidence>
<evidence type="ECO:0000256" key="1">
    <source>
        <dbReference type="ARBA" id="ARBA00000971"/>
    </source>
</evidence>
<evidence type="ECO:0000256" key="3">
    <source>
        <dbReference type="ARBA" id="ARBA00013194"/>
    </source>
</evidence>
<dbReference type="SUPFAM" id="SSF102735">
    <property type="entry name" value="Trigger factor ribosome-binding domain"/>
    <property type="match status" value="1"/>
</dbReference>
<keyword evidence="14" id="KW-0175">Coiled coil</keyword>
<gene>
    <name evidence="11 17" type="primary">tig</name>
    <name evidence="17" type="ORF">R7226_14830</name>
</gene>
<dbReference type="InterPro" id="IPR008880">
    <property type="entry name" value="Trigger_fac_C"/>
</dbReference>
<evidence type="ECO:0000256" key="9">
    <source>
        <dbReference type="ARBA" id="ARBA00023306"/>
    </source>
</evidence>
<keyword evidence="8 11" id="KW-0413">Isomerase</keyword>
<evidence type="ECO:0000259" key="16">
    <source>
        <dbReference type="PROSITE" id="PS50059"/>
    </source>
</evidence>
<dbReference type="GO" id="GO:0003755">
    <property type="term" value="F:peptidyl-prolyl cis-trans isomerase activity"/>
    <property type="evidence" value="ECO:0007669"/>
    <property type="project" value="UniProtKB-EC"/>
</dbReference>
<evidence type="ECO:0000256" key="12">
    <source>
        <dbReference type="PROSITE-ProRule" id="PRU00277"/>
    </source>
</evidence>
<dbReference type="EC" id="5.2.1.8" evidence="3 11"/>
<evidence type="ECO:0000256" key="4">
    <source>
        <dbReference type="ARBA" id="ARBA00016902"/>
    </source>
</evidence>
<evidence type="ECO:0000256" key="11">
    <source>
        <dbReference type="HAMAP-Rule" id="MF_00303"/>
    </source>
</evidence>
<dbReference type="PIRSF" id="PIRSF003095">
    <property type="entry name" value="Trigger_factor"/>
    <property type="match status" value="1"/>
</dbReference>
<protein>
    <recommendedName>
        <fullName evidence="4 11">Trigger factor</fullName>
        <shortName evidence="11">TF</shortName>
        <ecNumber evidence="3 11">5.2.1.8</ecNumber>
    </recommendedName>
    <alternativeName>
        <fullName evidence="10 11">PPIase</fullName>
    </alternativeName>
</protein>
<keyword evidence="9 11" id="KW-0131">Cell cycle</keyword>
<evidence type="ECO:0000313" key="18">
    <source>
        <dbReference type="Proteomes" id="UP001284601"/>
    </source>
</evidence>
<keyword evidence="11" id="KW-0963">Cytoplasm</keyword>
<dbReference type="InterPro" id="IPR027304">
    <property type="entry name" value="Trigger_fact/SurA_dom_sf"/>
</dbReference>
<evidence type="ECO:0000256" key="13">
    <source>
        <dbReference type="RuleBase" id="RU003914"/>
    </source>
</evidence>
<dbReference type="EMBL" id="JAWSTH010000037">
    <property type="protein sequence ID" value="MDW5595622.1"/>
    <property type="molecule type" value="Genomic_DNA"/>
</dbReference>
<keyword evidence="7 11" id="KW-0143">Chaperone</keyword>
<dbReference type="InterPro" id="IPR008881">
    <property type="entry name" value="Trigger_fac_ribosome-bd_bac"/>
</dbReference>
<comment type="caution">
    <text evidence="17">The sequence shown here is derived from an EMBL/GenBank/DDBJ whole genome shotgun (WGS) entry which is preliminary data.</text>
</comment>
<evidence type="ECO:0000313" key="17">
    <source>
        <dbReference type="EMBL" id="MDW5595622.1"/>
    </source>
</evidence>
<evidence type="ECO:0000256" key="5">
    <source>
        <dbReference type="ARBA" id="ARBA00022618"/>
    </source>
</evidence>
<reference evidence="17 18" key="2">
    <citation type="submission" date="2023-10" db="EMBL/GenBank/DDBJ databases">
        <authorList>
            <person name="Han X.F."/>
        </authorList>
    </citation>
    <scope>NUCLEOTIDE SEQUENCE [LARGE SCALE GENOMIC DNA]</scope>
    <source>
        <strain evidence="17 18">KCTC 39840</strain>
    </source>
</reference>
<feature type="coiled-coil region" evidence="14">
    <location>
        <begin position="140"/>
        <end position="167"/>
    </location>
</feature>
<dbReference type="Gene3D" id="3.30.70.1050">
    <property type="entry name" value="Trigger factor ribosome-binding domain"/>
    <property type="match status" value="1"/>
</dbReference>
<feature type="compositionally biased region" description="Basic residues" evidence="15">
    <location>
        <begin position="458"/>
        <end position="484"/>
    </location>
</feature>
<evidence type="ECO:0000256" key="6">
    <source>
        <dbReference type="ARBA" id="ARBA00023110"/>
    </source>
</evidence>
<keyword evidence="6 11" id="KW-0697">Rotamase</keyword>
<dbReference type="InterPro" id="IPR001179">
    <property type="entry name" value="PPIase_FKBP_dom"/>
</dbReference>
<dbReference type="Gene3D" id="3.10.50.40">
    <property type="match status" value="1"/>
</dbReference>
<dbReference type="PANTHER" id="PTHR30560:SF3">
    <property type="entry name" value="TRIGGER FACTOR-LIKE PROTEIN TIG, CHLOROPLASTIC"/>
    <property type="match status" value="1"/>
</dbReference>
<evidence type="ECO:0000256" key="15">
    <source>
        <dbReference type="SAM" id="MobiDB-lite"/>
    </source>
</evidence>
<dbReference type="Gene3D" id="1.10.3120.10">
    <property type="entry name" value="Trigger factor, C-terminal domain"/>
    <property type="match status" value="1"/>
</dbReference>
<dbReference type="Pfam" id="PF05697">
    <property type="entry name" value="Trigger_N"/>
    <property type="match status" value="1"/>
</dbReference>
<comment type="catalytic activity">
    <reaction evidence="1 11 12">
        <text>[protein]-peptidylproline (omega=180) = [protein]-peptidylproline (omega=0)</text>
        <dbReference type="Rhea" id="RHEA:16237"/>
        <dbReference type="Rhea" id="RHEA-COMP:10747"/>
        <dbReference type="Rhea" id="RHEA-COMP:10748"/>
        <dbReference type="ChEBI" id="CHEBI:83833"/>
        <dbReference type="ChEBI" id="CHEBI:83834"/>
        <dbReference type="EC" id="5.2.1.8"/>
    </reaction>
</comment>
<comment type="similarity">
    <text evidence="2 11 13">Belongs to the FKBP-type PPIase family. Tig subfamily.</text>
</comment>
<organism evidence="17 18">
    <name type="scientific">Conexibacter stalactiti</name>
    <dbReference type="NCBI Taxonomy" id="1940611"/>
    <lineage>
        <taxon>Bacteria</taxon>
        <taxon>Bacillati</taxon>
        <taxon>Actinomycetota</taxon>
        <taxon>Thermoleophilia</taxon>
        <taxon>Solirubrobacterales</taxon>
        <taxon>Conexibacteraceae</taxon>
        <taxon>Conexibacter</taxon>
    </lineage>
</organism>
<dbReference type="SUPFAM" id="SSF109998">
    <property type="entry name" value="Triger factor/SurA peptide-binding domain-like"/>
    <property type="match status" value="1"/>
</dbReference>
<sequence length="490" mass="53654">MPEALKTNVTELPESRVRVEAEVSAAEVEKSLNRAAKQLARDMRVPGFRKGKVPPQVVVRRVGREYVLDEAVRASINSWYSQAVDASRIHPVGEPSLDLGDLPGEGEPLTFSVEIGVRPTAELGDYKGLEVGRREPGVDEHQVEHELDHLREHLARLETAEREAREGDFVVADYVGSIDGENFEGGEGRDQLIELGGGRLIPGFEEQLTGARAGEERVINVTFPDDYGASHLAGREAQFALTVKEVRERVFPELNDDLASDAAGFDTLDELKDDIRRRIAEQQDQAIDNEYREAVLDAAVANATVEVPEALVEARAQELWDQTARTLQERGLSKQAYMQMSGRSEEEILEEAKPDAEQALKREAVLAAVVAAEQIEPTDEDLAEALEHTASHENTTGAKLLARVKKTGNVDALSEDVATTKALDLMVEAAKPVAWREPAATVTVRAPAARGDDDRRAPARRAARARAAARRAPARRAARARARRASGSDD</sequence>
<dbReference type="InterPro" id="IPR005215">
    <property type="entry name" value="Trig_fac"/>
</dbReference>
<feature type="region of interest" description="Disordered" evidence="15">
    <location>
        <begin position="445"/>
        <end position="490"/>
    </location>
</feature>
<dbReference type="SUPFAM" id="SSF54534">
    <property type="entry name" value="FKBP-like"/>
    <property type="match status" value="1"/>
</dbReference>
<dbReference type="PROSITE" id="PS50059">
    <property type="entry name" value="FKBP_PPIASE"/>
    <property type="match status" value="1"/>
</dbReference>
<comment type="function">
    <text evidence="11">Involved in protein export. Acts as a chaperone by maintaining the newly synthesized protein in an open conformation. Functions as a peptidyl-prolyl cis-trans isomerase.</text>
</comment>
<dbReference type="Pfam" id="PF05698">
    <property type="entry name" value="Trigger_C"/>
    <property type="match status" value="1"/>
</dbReference>